<feature type="domain" description="Reverse transcriptase" evidence="1">
    <location>
        <begin position="1"/>
        <end position="162"/>
    </location>
</feature>
<organism evidence="2 3">
    <name type="scientific">Tanacetum coccineum</name>
    <dbReference type="NCBI Taxonomy" id="301880"/>
    <lineage>
        <taxon>Eukaryota</taxon>
        <taxon>Viridiplantae</taxon>
        <taxon>Streptophyta</taxon>
        <taxon>Embryophyta</taxon>
        <taxon>Tracheophyta</taxon>
        <taxon>Spermatophyta</taxon>
        <taxon>Magnoliopsida</taxon>
        <taxon>eudicotyledons</taxon>
        <taxon>Gunneridae</taxon>
        <taxon>Pentapetalae</taxon>
        <taxon>asterids</taxon>
        <taxon>campanulids</taxon>
        <taxon>Asterales</taxon>
        <taxon>Asteraceae</taxon>
        <taxon>Asteroideae</taxon>
        <taxon>Anthemideae</taxon>
        <taxon>Anthemidinae</taxon>
        <taxon>Tanacetum</taxon>
    </lineage>
</organism>
<dbReference type="PANTHER" id="PTHR24559:SF450">
    <property type="entry name" value="RNA-DIRECTED DNA POLYMERASE HOMOLOG"/>
    <property type="match status" value="1"/>
</dbReference>
<dbReference type="Pfam" id="PF00078">
    <property type="entry name" value="RVT_1"/>
    <property type="match status" value="1"/>
</dbReference>
<sequence>MVNKKDDSWRMCVDYRQLNKHTIKDKFRILIIEELIDELHGSAIFTKLDLRSSYHQIRMYEEDIAKTAFRTYEGHYEFLVMPFGLTNAPSTFQALMNDVFREYLRKFTLVFFDDILIYSKSLEDHIQHLSMVLSTMRKHILFAKESKCVFDTTHVEYLGHVISAEGVATDPEMIQVMQCWSTPTNIKQLRGFLGLTGYYRRFIKDFASITPVLALPDFNKPFVVETDASGVGLGAILHQEGHPIAYMSKTLALRHQALSTYEKEFLAVLMA</sequence>
<evidence type="ECO:0000259" key="1">
    <source>
        <dbReference type="PROSITE" id="PS50878"/>
    </source>
</evidence>
<evidence type="ECO:0000313" key="2">
    <source>
        <dbReference type="EMBL" id="GJT33116.1"/>
    </source>
</evidence>
<dbReference type="InterPro" id="IPR000477">
    <property type="entry name" value="RT_dom"/>
</dbReference>
<name>A0ABQ5D1F5_9ASTR</name>
<dbReference type="Proteomes" id="UP001151760">
    <property type="component" value="Unassembled WGS sequence"/>
</dbReference>
<dbReference type="InterPro" id="IPR043128">
    <property type="entry name" value="Rev_trsase/Diguanyl_cyclase"/>
</dbReference>
<dbReference type="Pfam" id="PF17919">
    <property type="entry name" value="RT_RNaseH_2"/>
    <property type="match status" value="1"/>
</dbReference>
<dbReference type="InterPro" id="IPR043502">
    <property type="entry name" value="DNA/RNA_pol_sf"/>
</dbReference>
<dbReference type="CDD" id="cd01647">
    <property type="entry name" value="RT_LTR"/>
    <property type="match status" value="1"/>
</dbReference>
<dbReference type="EMBL" id="BQNB010014851">
    <property type="protein sequence ID" value="GJT33116.1"/>
    <property type="molecule type" value="Genomic_DNA"/>
</dbReference>
<accession>A0ABQ5D1F5</accession>
<gene>
    <name evidence="2" type="ORF">Tco_0923535</name>
</gene>
<evidence type="ECO:0000313" key="3">
    <source>
        <dbReference type="Proteomes" id="UP001151760"/>
    </source>
</evidence>
<dbReference type="PANTHER" id="PTHR24559">
    <property type="entry name" value="TRANSPOSON TY3-I GAG-POL POLYPROTEIN"/>
    <property type="match status" value="1"/>
</dbReference>
<keyword evidence="3" id="KW-1185">Reference proteome</keyword>
<comment type="caution">
    <text evidence="2">The sequence shown here is derived from an EMBL/GenBank/DDBJ whole genome shotgun (WGS) entry which is preliminary data.</text>
</comment>
<reference evidence="2" key="2">
    <citation type="submission" date="2022-01" db="EMBL/GenBank/DDBJ databases">
        <authorList>
            <person name="Yamashiro T."/>
            <person name="Shiraishi A."/>
            <person name="Satake H."/>
            <person name="Nakayama K."/>
        </authorList>
    </citation>
    <scope>NUCLEOTIDE SEQUENCE</scope>
</reference>
<dbReference type="Gene3D" id="3.10.10.10">
    <property type="entry name" value="HIV Type 1 Reverse Transcriptase, subunit A, domain 1"/>
    <property type="match status" value="1"/>
</dbReference>
<dbReference type="InterPro" id="IPR041577">
    <property type="entry name" value="RT_RNaseH_2"/>
</dbReference>
<dbReference type="Gene3D" id="3.30.70.270">
    <property type="match status" value="2"/>
</dbReference>
<dbReference type="PROSITE" id="PS50878">
    <property type="entry name" value="RT_POL"/>
    <property type="match status" value="1"/>
</dbReference>
<reference evidence="2" key="1">
    <citation type="journal article" date="2022" name="Int. J. Mol. Sci.">
        <title>Draft Genome of Tanacetum Coccineum: Genomic Comparison of Closely Related Tanacetum-Family Plants.</title>
        <authorList>
            <person name="Yamashiro T."/>
            <person name="Shiraishi A."/>
            <person name="Nakayama K."/>
            <person name="Satake H."/>
        </authorList>
    </citation>
    <scope>NUCLEOTIDE SEQUENCE</scope>
</reference>
<proteinExistence type="predicted"/>
<dbReference type="SUPFAM" id="SSF56672">
    <property type="entry name" value="DNA/RNA polymerases"/>
    <property type="match status" value="1"/>
</dbReference>
<dbReference type="InterPro" id="IPR053134">
    <property type="entry name" value="RNA-dir_DNA_polymerase"/>
</dbReference>
<protein>
    <submittedName>
        <fullName evidence="2">Mitochondrial protein</fullName>
    </submittedName>
</protein>